<evidence type="ECO:0000313" key="3">
    <source>
        <dbReference type="EMBL" id="CAD8677653.1"/>
    </source>
</evidence>
<accession>A0A7S0WQ61</accession>
<sequence>MRKPIISLLLLAAANRCLVGSTNEPGAYIRRYQGVFSRGERSLLASGDANAAWPEEPLDSKGCPKWVNDYVEWHRENRGKPDAKYLVGFCARKHAGKCPGLGDRFRGMEYATKLAMITKRVILFWWDTPAPLETFVEPSDMNWLVTPDLDIDMPKQLNKLWSWQLDRGTGKFPDEYYSERVVTITTNHFDEGNELPGPRFTLVSKASSCLFNALWKPTAAVVERTQEVRQQLLGKGVGDGQYTAIHLRMGHLAGEMYDVNRGWERYKGLLGVVRCAQHYALGGVHDPAMTSISSSGSGDGKDHARALQRTKTRVKEPEKEEEEEEKKSGSSSSSTGKGSLGARSSFSNDNWDFKPPVLLLTDDVVLRTMVADGLFRGFVGPAYVAHHLQRTSDSASVDEHIATFVDLLMLARSKCLIHSASGFSKTAMVWGWPSCETDVKQCMAKHYLHVTGEVPAGR</sequence>
<protein>
    <recommendedName>
        <fullName evidence="4">O-fucosyltransferase family protein</fullName>
    </recommendedName>
</protein>
<feature type="signal peptide" evidence="2">
    <location>
        <begin position="1"/>
        <end position="20"/>
    </location>
</feature>
<name>A0A7S0WQ61_9CHLO</name>
<evidence type="ECO:0000256" key="1">
    <source>
        <dbReference type="SAM" id="MobiDB-lite"/>
    </source>
</evidence>
<keyword evidence="2" id="KW-0732">Signal</keyword>
<evidence type="ECO:0008006" key="4">
    <source>
        <dbReference type="Google" id="ProtNLM"/>
    </source>
</evidence>
<dbReference type="EMBL" id="HBFB01014353">
    <property type="protein sequence ID" value="CAD8677653.1"/>
    <property type="molecule type" value="Transcribed_RNA"/>
</dbReference>
<evidence type="ECO:0000256" key="2">
    <source>
        <dbReference type="SAM" id="SignalP"/>
    </source>
</evidence>
<feature type="chain" id="PRO_5030621410" description="O-fucosyltransferase family protein" evidence="2">
    <location>
        <begin position="21"/>
        <end position="458"/>
    </location>
</feature>
<reference evidence="3" key="1">
    <citation type="submission" date="2021-01" db="EMBL/GenBank/DDBJ databases">
        <authorList>
            <person name="Corre E."/>
            <person name="Pelletier E."/>
            <person name="Niang G."/>
            <person name="Scheremetjew M."/>
            <person name="Finn R."/>
            <person name="Kale V."/>
            <person name="Holt S."/>
            <person name="Cochrane G."/>
            <person name="Meng A."/>
            <person name="Brown T."/>
            <person name="Cohen L."/>
        </authorList>
    </citation>
    <scope>NUCLEOTIDE SEQUENCE</scope>
    <source>
        <strain evidence="3">SAG 11-49</strain>
    </source>
</reference>
<proteinExistence type="predicted"/>
<organism evidence="3">
    <name type="scientific">Chlamydomonas leiostraca</name>
    <dbReference type="NCBI Taxonomy" id="1034604"/>
    <lineage>
        <taxon>Eukaryota</taxon>
        <taxon>Viridiplantae</taxon>
        <taxon>Chlorophyta</taxon>
        <taxon>core chlorophytes</taxon>
        <taxon>Chlorophyceae</taxon>
        <taxon>CS clade</taxon>
        <taxon>Chlamydomonadales</taxon>
        <taxon>Chlamydomonadaceae</taxon>
        <taxon>Chlamydomonas</taxon>
    </lineage>
</organism>
<feature type="region of interest" description="Disordered" evidence="1">
    <location>
        <begin position="291"/>
        <end position="341"/>
    </location>
</feature>
<gene>
    <name evidence="3" type="ORF">CLEI1391_LOCUS8101</name>
</gene>
<dbReference type="AlphaFoldDB" id="A0A7S0WQ61"/>